<dbReference type="EMBL" id="JABEQG010000006">
    <property type="protein sequence ID" value="MBB2155777.1"/>
    <property type="molecule type" value="Genomic_DNA"/>
</dbReference>
<dbReference type="Proteomes" id="UP000550787">
    <property type="component" value="Unassembled WGS sequence"/>
</dbReference>
<evidence type="ECO:0000313" key="2">
    <source>
        <dbReference type="Proteomes" id="UP000550787"/>
    </source>
</evidence>
<gene>
    <name evidence="1" type="ORF">HLH33_05545</name>
</gene>
<reference evidence="1 2" key="1">
    <citation type="submission" date="2020-04" db="EMBL/GenBank/DDBJ databases">
        <title>Description of novel Gluconacetobacter.</title>
        <authorList>
            <person name="Sombolestani A."/>
        </authorList>
    </citation>
    <scope>NUCLEOTIDE SEQUENCE [LARGE SCALE GENOMIC DNA]</scope>
    <source>
        <strain evidence="1 2">LMG 7603</strain>
    </source>
</reference>
<comment type="caution">
    <text evidence="1">The sequence shown here is derived from an EMBL/GenBank/DDBJ whole genome shotgun (WGS) entry which is preliminary data.</text>
</comment>
<dbReference type="AlphaFoldDB" id="A0A7W4I4B6"/>
<accession>A0A7W4I4B6</accession>
<organism evidence="1 2">
    <name type="scientific">Gluconacetobacter diazotrophicus</name>
    <name type="common">Acetobacter diazotrophicus</name>
    <dbReference type="NCBI Taxonomy" id="33996"/>
    <lineage>
        <taxon>Bacteria</taxon>
        <taxon>Pseudomonadati</taxon>
        <taxon>Pseudomonadota</taxon>
        <taxon>Alphaproteobacteria</taxon>
        <taxon>Acetobacterales</taxon>
        <taxon>Acetobacteraceae</taxon>
        <taxon>Gluconacetobacter</taxon>
    </lineage>
</organism>
<name>A0A7W4I4B6_GLUDI</name>
<protein>
    <submittedName>
        <fullName evidence="1">Uncharacterized protein</fullName>
    </submittedName>
</protein>
<sequence>MDVLMMSDDKIFDKPAIVPLEDDRTINGAILYIENVPILEHLIDETMKSMDRTLRWGETGPLLLTRILFEQMNSSGFTDMAVFYPIPHYDIYKVLLPEFRDECAEACRDAITIHLFNNAIVRMGYWKDMAPPIGSFLHEKLGEGDLLRYFDETYPVQVMRNMLDNFRLRMSGQALGIKSIVREFVPSLMRTYRHYHPKQN</sequence>
<proteinExistence type="predicted"/>
<evidence type="ECO:0000313" key="1">
    <source>
        <dbReference type="EMBL" id="MBB2155777.1"/>
    </source>
</evidence>